<gene>
    <name evidence="1" type="ORF">POR1_54</name>
</gene>
<name>A0A0N9SJG7_9CAUD</name>
<sequence length="113" mass="12847">MSTLMQYVNEQMRHLEEHAHTCPHGEWKFGAAGKYVKIKVGPGIRQFYTEAGKCDEDAAVEHMCRIARILHSRFRVDTKWQTCENCKGVGSHHFGPKRMVKCNVCRGKGAVTV</sequence>
<organism evidence="1 2">
    <name type="scientific">Pseudomonas phage POR1</name>
    <dbReference type="NCBI Taxonomy" id="1718594"/>
    <lineage>
        <taxon>Viruses</taxon>
        <taxon>Duplodnaviria</taxon>
        <taxon>Heunggongvirae</taxon>
        <taxon>Uroviricota</taxon>
        <taxon>Caudoviricetes</taxon>
        <taxon>Porunavirus</taxon>
        <taxon>Porunavirus POR1</taxon>
    </lineage>
</organism>
<keyword evidence="2" id="KW-1185">Reference proteome</keyword>
<dbReference type="EMBL" id="KT716399">
    <property type="protein sequence ID" value="ALH46259.1"/>
    <property type="molecule type" value="Genomic_DNA"/>
</dbReference>
<dbReference type="Proteomes" id="UP000225954">
    <property type="component" value="Segment"/>
</dbReference>
<evidence type="ECO:0000313" key="2">
    <source>
        <dbReference type="Proteomes" id="UP000225954"/>
    </source>
</evidence>
<accession>A0A0N9SJG7</accession>
<dbReference type="Gene3D" id="6.20.20.10">
    <property type="match status" value="1"/>
</dbReference>
<reference evidence="1 2" key="1">
    <citation type="journal article" date="2016" name="Genome Announc.">
        <title>Genome Sequences of Pseudomonas oryzihabitans Phage POR1 and Pseudomonas aeruginosa Phage PAE1.</title>
        <authorList>
            <person name="Dyson Z.A."/>
            <person name="Seviour R.J."/>
            <person name="Tucci J."/>
            <person name="Petrovski S."/>
        </authorList>
    </citation>
    <scope>NUCLEOTIDE SEQUENCE [LARGE SCALE GENOMIC DNA]</scope>
</reference>
<proteinExistence type="predicted"/>
<evidence type="ECO:0000313" key="1">
    <source>
        <dbReference type="EMBL" id="ALH46259.1"/>
    </source>
</evidence>
<protein>
    <submittedName>
        <fullName evidence="1">Putative excinuclease</fullName>
    </submittedName>
</protein>